<dbReference type="InterPro" id="IPR006094">
    <property type="entry name" value="Oxid_FAD_bind_N"/>
</dbReference>
<dbReference type="GO" id="GO:0071949">
    <property type="term" value="F:FAD binding"/>
    <property type="evidence" value="ECO:0007669"/>
    <property type="project" value="InterPro"/>
</dbReference>
<dbReference type="InterPro" id="IPR012951">
    <property type="entry name" value="BBE"/>
</dbReference>
<evidence type="ECO:0000256" key="1">
    <source>
        <dbReference type="ARBA" id="ARBA00001974"/>
    </source>
</evidence>
<proteinExistence type="inferred from homology"/>
<feature type="region of interest" description="Disordered" evidence="6">
    <location>
        <begin position="1"/>
        <end position="39"/>
    </location>
</feature>
<accession>A0A2T0LTE4</accession>
<organism evidence="8 9">
    <name type="scientific">Prauserella shujinwangii</name>
    <dbReference type="NCBI Taxonomy" id="1453103"/>
    <lineage>
        <taxon>Bacteria</taxon>
        <taxon>Bacillati</taxon>
        <taxon>Actinomycetota</taxon>
        <taxon>Actinomycetes</taxon>
        <taxon>Pseudonocardiales</taxon>
        <taxon>Pseudonocardiaceae</taxon>
        <taxon>Prauserella</taxon>
    </lineage>
</organism>
<dbReference type="InterPro" id="IPR016167">
    <property type="entry name" value="FAD-bd_PCMH_sub1"/>
</dbReference>
<dbReference type="Gene3D" id="3.30.43.10">
    <property type="entry name" value="Uridine Diphospho-n-acetylenolpyruvylglucosamine Reductase, domain 2"/>
    <property type="match status" value="1"/>
</dbReference>
<dbReference type="InterPro" id="IPR036318">
    <property type="entry name" value="FAD-bd_PCMH-like_sf"/>
</dbReference>
<dbReference type="GO" id="GO:0016491">
    <property type="term" value="F:oxidoreductase activity"/>
    <property type="evidence" value="ECO:0007669"/>
    <property type="project" value="UniProtKB-KW"/>
</dbReference>
<dbReference type="EMBL" id="PVNH01000006">
    <property type="protein sequence ID" value="PRX46973.1"/>
    <property type="molecule type" value="Genomic_DNA"/>
</dbReference>
<evidence type="ECO:0000313" key="9">
    <source>
        <dbReference type="Proteomes" id="UP000238362"/>
    </source>
</evidence>
<protein>
    <submittedName>
        <fullName evidence="8">FAD/FMN-containing dehydrogenase</fullName>
    </submittedName>
</protein>
<feature type="domain" description="FAD-binding PCMH-type" evidence="7">
    <location>
        <begin position="67"/>
        <end position="236"/>
    </location>
</feature>
<sequence>MTATPPAATRPSAHRRPGPSQTPRVGRRSASPAGRAREQLAPRLAGTLYTAGNDGYDERRSGYNLLVEHRPAALVEAAGPSDVVATVEFAAEQGLAVGVLNTGHGASVAADDTTVLVNTRRMRSLYVDPHTRTARIEAGVRWDRVIRECALFGLAPPSGSSSAVGAVGYTLGGGLALLGRTFGYAADHVRSIDVVTAHGSLRRADPGQYPDLFWGLRGGKGNFGVVTSMELDLLPASRIYGGALSFRATDAPKVLDAYRQWAYQVPEEMSSSVALIRFPWDGAMPPELRGRFVVQVRIAYHGETVDGERIVRPLRTVAIPIQDSLRDMPFTESGSIHNDPTQPAALHERAAFLRRWDEDALDELLDLTGPDSACPLRLVELRHLGGALSREPAVPNAVSGRDAAFQLYTATTADDGYDGVLLDRMAPWSTGTANLNFLGVADADPARVRAAFGEETYRRLAMLKRSYDPANMFRVNHNIPPGVPAR</sequence>
<dbReference type="PANTHER" id="PTHR42973">
    <property type="entry name" value="BINDING OXIDOREDUCTASE, PUTATIVE (AFU_ORTHOLOGUE AFUA_1G17690)-RELATED"/>
    <property type="match status" value="1"/>
</dbReference>
<dbReference type="OrthoDB" id="6278354at2"/>
<evidence type="ECO:0000256" key="2">
    <source>
        <dbReference type="ARBA" id="ARBA00005466"/>
    </source>
</evidence>
<evidence type="ECO:0000313" key="8">
    <source>
        <dbReference type="EMBL" id="PRX46973.1"/>
    </source>
</evidence>
<dbReference type="PANTHER" id="PTHR42973:SF39">
    <property type="entry name" value="FAD-BINDING PCMH-TYPE DOMAIN-CONTAINING PROTEIN"/>
    <property type="match status" value="1"/>
</dbReference>
<evidence type="ECO:0000256" key="4">
    <source>
        <dbReference type="ARBA" id="ARBA00022827"/>
    </source>
</evidence>
<dbReference type="InterPro" id="IPR050416">
    <property type="entry name" value="FAD-linked_Oxidoreductase"/>
</dbReference>
<dbReference type="AlphaFoldDB" id="A0A2T0LTE4"/>
<dbReference type="Gene3D" id="3.40.462.20">
    <property type="match status" value="1"/>
</dbReference>
<dbReference type="InterPro" id="IPR016166">
    <property type="entry name" value="FAD-bd_PCMH"/>
</dbReference>
<evidence type="ECO:0000256" key="5">
    <source>
        <dbReference type="ARBA" id="ARBA00023002"/>
    </source>
</evidence>
<evidence type="ECO:0000256" key="6">
    <source>
        <dbReference type="SAM" id="MobiDB-lite"/>
    </source>
</evidence>
<comment type="similarity">
    <text evidence="2">Belongs to the oxygen-dependent FAD-linked oxidoreductase family.</text>
</comment>
<dbReference type="Pfam" id="PF08031">
    <property type="entry name" value="BBE"/>
    <property type="match status" value="1"/>
</dbReference>
<dbReference type="PROSITE" id="PS51387">
    <property type="entry name" value="FAD_PCMH"/>
    <property type="match status" value="1"/>
</dbReference>
<reference evidence="8 9" key="1">
    <citation type="submission" date="2018-03" db="EMBL/GenBank/DDBJ databases">
        <title>Genomic Encyclopedia of Type Strains, Phase III (KMG-III): the genomes of soil and plant-associated and newly described type strains.</title>
        <authorList>
            <person name="Whitman W."/>
        </authorList>
    </citation>
    <scope>NUCLEOTIDE SEQUENCE [LARGE SCALE GENOMIC DNA]</scope>
    <source>
        <strain evidence="8 9">CGMCC 4.7125</strain>
    </source>
</reference>
<dbReference type="Gene3D" id="3.30.465.10">
    <property type="match status" value="1"/>
</dbReference>
<keyword evidence="3" id="KW-0285">Flavoprotein</keyword>
<dbReference type="InterPro" id="IPR016169">
    <property type="entry name" value="FAD-bd_PCMH_sub2"/>
</dbReference>
<evidence type="ECO:0000256" key="3">
    <source>
        <dbReference type="ARBA" id="ARBA00022630"/>
    </source>
</evidence>
<evidence type="ECO:0000259" key="7">
    <source>
        <dbReference type="PROSITE" id="PS51387"/>
    </source>
</evidence>
<comment type="cofactor">
    <cofactor evidence="1">
        <name>FAD</name>
        <dbReference type="ChEBI" id="CHEBI:57692"/>
    </cofactor>
</comment>
<dbReference type="Pfam" id="PF01565">
    <property type="entry name" value="FAD_binding_4"/>
    <property type="match status" value="1"/>
</dbReference>
<keyword evidence="4" id="KW-0274">FAD</keyword>
<dbReference type="RefSeq" id="WP_106179526.1">
    <property type="nucleotide sequence ID" value="NZ_PVNH01000006.1"/>
</dbReference>
<keyword evidence="5" id="KW-0560">Oxidoreductase</keyword>
<dbReference type="SUPFAM" id="SSF56176">
    <property type="entry name" value="FAD-binding/transporter-associated domain-like"/>
    <property type="match status" value="1"/>
</dbReference>
<comment type="caution">
    <text evidence="8">The sequence shown here is derived from an EMBL/GenBank/DDBJ whole genome shotgun (WGS) entry which is preliminary data.</text>
</comment>
<dbReference type="Proteomes" id="UP000238362">
    <property type="component" value="Unassembled WGS sequence"/>
</dbReference>
<keyword evidence="9" id="KW-1185">Reference proteome</keyword>
<name>A0A2T0LTE4_9PSEU</name>
<feature type="compositionally biased region" description="Low complexity" evidence="6">
    <location>
        <begin position="1"/>
        <end position="11"/>
    </location>
</feature>
<gene>
    <name evidence="8" type="ORF">B0I33_10670</name>
</gene>